<name>A0A1S3H951_LINAN</name>
<dbReference type="KEGG" id="lak:106152575"/>
<feature type="transmembrane region" description="Helical" evidence="8">
    <location>
        <begin position="7"/>
        <end position="24"/>
    </location>
</feature>
<dbReference type="EC" id="2.4.1.-" evidence="8"/>
<dbReference type="InterPro" id="IPR008166">
    <property type="entry name" value="Glyco_transf_92"/>
</dbReference>
<dbReference type="PANTHER" id="PTHR21461:SF69">
    <property type="entry name" value="GLYCOSYLTRANSFERASE FAMILY 92 PROTEIN"/>
    <property type="match status" value="1"/>
</dbReference>
<comment type="subcellular location">
    <subcellularLocation>
        <location evidence="1">Membrane</location>
        <topology evidence="1">Single-pass membrane protein</topology>
    </subcellularLocation>
</comment>
<evidence type="ECO:0000313" key="10">
    <source>
        <dbReference type="RefSeq" id="XP_013381654.1"/>
    </source>
</evidence>
<evidence type="ECO:0000256" key="3">
    <source>
        <dbReference type="ARBA" id="ARBA00022676"/>
    </source>
</evidence>
<dbReference type="GeneID" id="106152575"/>
<keyword evidence="7 8" id="KW-0472">Membrane</keyword>
<dbReference type="OrthoDB" id="2526284at2759"/>
<organism evidence="9 10">
    <name type="scientific">Lingula anatina</name>
    <name type="common">Brachiopod</name>
    <name type="synonym">Lingula unguis</name>
    <dbReference type="NCBI Taxonomy" id="7574"/>
    <lineage>
        <taxon>Eukaryota</taxon>
        <taxon>Metazoa</taxon>
        <taxon>Spiralia</taxon>
        <taxon>Lophotrochozoa</taxon>
        <taxon>Brachiopoda</taxon>
        <taxon>Linguliformea</taxon>
        <taxon>Lingulata</taxon>
        <taxon>Lingulida</taxon>
        <taxon>Linguloidea</taxon>
        <taxon>Lingulidae</taxon>
        <taxon>Lingula</taxon>
    </lineage>
</organism>
<sequence>MRVRLKRTLVWIIGLYLFIIYYFFNPSANYLEPYIKDIVQPGLESRQIVKNGKLPETTTTTTECTTEKLTVIPSRADYKSCPKLSPPPFDTPDRQDFLPVGEEGTFYTFSAFVDDRLGKNGVLVVISIGDPKGKLPRFCQAWYNAGRDNTTGSALGGHANATVFLNIIPGKLEKYPEGHGRRFNGYAFHCPLTSQLLPYAASLAYNECDIPARGVLKVLNTKPTKLPVKPKFEFAVCITPMSLQYDNVNQFVEMVEMNRELGAEHFTFYNYSIGPRVAKVLKHYTKQGVADLIQWPLPIKANIWPPVKGQREEIHYYGQVVALNDCFNRYMHKADFTVMTDMDEFIVPRVDMTWKKLVQSLGGMKPHVGSFLFKNAFFKAEWPNDESLANNKSINEFNLLTQLKTKREKKVSRPRSRSKYFVITERSRIVGIHYVWKNMPGYKDHVVPEEIAMLFHYRNWDNPDDKNWIVDRTMHKYSDSLLRRVQNVYHTVQL</sequence>
<dbReference type="Proteomes" id="UP000085678">
    <property type="component" value="Unplaced"/>
</dbReference>
<evidence type="ECO:0000256" key="4">
    <source>
        <dbReference type="ARBA" id="ARBA00022679"/>
    </source>
</evidence>
<keyword evidence="4 8" id="KW-0808">Transferase</keyword>
<proteinExistence type="inferred from homology"/>
<gene>
    <name evidence="10" type="primary">LOC106152575</name>
</gene>
<comment type="similarity">
    <text evidence="2 8">Belongs to the glycosyltransferase 92 family.</text>
</comment>
<evidence type="ECO:0000313" key="9">
    <source>
        <dbReference type="Proteomes" id="UP000085678"/>
    </source>
</evidence>
<keyword evidence="3 8" id="KW-0328">Glycosyltransferase</keyword>
<evidence type="ECO:0000256" key="8">
    <source>
        <dbReference type="RuleBase" id="RU366017"/>
    </source>
</evidence>
<protein>
    <recommendedName>
        <fullName evidence="8">Glycosyltransferase family 92 protein</fullName>
        <ecNumber evidence="8">2.4.1.-</ecNumber>
    </recommendedName>
</protein>
<evidence type="ECO:0000256" key="6">
    <source>
        <dbReference type="ARBA" id="ARBA00022989"/>
    </source>
</evidence>
<dbReference type="GO" id="GO:0016757">
    <property type="term" value="F:glycosyltransferase activity"/>
    <property type="evidence" value="ECO:0007669"/>
    <property type="project" value="UniProtKB-UniRule"/>
</dbReference>
<dbReference type="AlphaFoldDB" id="A0A1S3H951"/>
<evidence type="ECO:0000256" key="1">
    <source>
        <dbReference type="ARBA" id="ARBA00004167"/>
    </source>
</evidence>
<keyword evidence="9" id="KW-1185">Reference proteome</keyword>
<reference evidence="10" key="1">
    <citation type="submission" date="2025-08" db="UniProtKB">
        <authorList>
            <consortium name="RefSeq"/>
        </authorList>
    </citation>
    <scope>IDENTIFICATION</scope>
    <source>
        <tissue evidence="10">Gonads</tissue>
    </source>
</reference>
<keyword evidence="5 8" id="KW-0812">Transmembrane</keyword>
<accession>A0A1S3H951</accession>
<dbReference type="Pfam" id="PF01697">
    <property type="entry name" value="Glyco_transf_92"/>
    <property type="match status" value="1"/>
</dbReference>
<evidence type="ECO:0000256" key="5">
    <source>
        <dbReference type="ARBA" id="ARBA00022692"/>
    </source>
</evidence>
<dbReference type="GO" id="GO:0016020">
    <property type="term" value="C:membrane"/>
    <property type="evidence" value="ECO:0007669"/>
    <property type="project" value="UniProtKB-SubCell"/>
</dbReference>
<dbReference type="PANTHER" id="PTHR21461">
    <property type="entry name" value="GLYCOSYLTRANSFERASE FAMILY 92 PROTEIN"/>
    <property type="match status" value="1"/>
</dbReference>
<evidence type="ECO:0000256" key="7">
    <source>
        <dbReference type="ARBA" id="ARBA00023136"/>
    </source>
</evidence>
<dbReference type="InParanoid" id="A0A1S3H951"/>
<dbReference type="OMA" id="RIRRAFY"/>
<dbReference type="FunCoup" id="A0A1S3H951">
    <property type="interactions" value="13"/>
</dbReference>
<evidence type="ECO:0000256" key="2">
    <source>
        <dbReference type="ARBA" id="ARBA00007647"/>
    </source>
</evidence>
<keyword evidence="6 8" id="KW-1133">Transmembrane helix</keyword>
<dbReference type="GO" id="GO:0005737">
    <property type="term" value="C:cytoplasm"/>
    <property type="evidence" value="ECO:0007669"/>
    <property type="project" value="TreeGrafter"/>
</dbReference>
<dbReference type="RefSeq" id="XP_013381654.1">
    <property type="nucleotide sequence ID" value="XM_013526200.1"/>
</dbReference>